<accession>A0ABT1G7R7</accession>
<proteinExistence type="predicted"/>
<dbReference type="SUPFAM" id="SSF48452">
    <property type="entry name" value="TPR-like"/>
    <property type="match status" value="2"/>
</dbReference>
<dbReference type="EMBL" id="JALJYF010000001">
    <property type="protein sequence ID" value="MCP1727361.1"/>
    <property type="molecule type" value="Genomic_DNA"/>
</dbReference>
<evidence type="ECO:0000313" key="3">
    <source>
        <dbReference type="EMBL" id="MCP1727361.1"/>
    </source>
</evidence>
<organism evidence="3 4">
    <name type="scientific">Natronospira proteinivora</name>
    <dbReference type="NCBI Taxonomy" id="1807133"/>
    <lineage>
        <taxon>Bacteria</taxon>
        <taxon>Pseudomonadati</taxon>
        <taxon>Pseudomonadota</taxon>
        <taxon>Gammaproteobacteria</taxon>
        <taxon>Natronospirales</taxon>
        <taxon>Natronospiraceae</taxon>
        <taxon>Natronospira</taxon>
    </lineage>
</organism>
<dbReference type="InterPro" id="IPR052346">
    <property type="entry name" value="O-mannosyl-transferase_TMTC"/>
</dbReference>
<gene>
    <name evidence="3" type="ORF">J2T60_001326</name>
</gene>
<evidence type="ECO:0000256" key="2">
    <source>
        <dbReference type="ARBA" id="ARBA00022803"/>
    </source>
</evidence>
<reference evidence="3 4" key="1">
    <citation type="submission" date="2022-03" db="EMBL/GenBank/DDBJ databases">
        <title>Genomic Encyclopedia of Type Strains, Phase III (KMG-III): the genomes of soil and plant-associated and newly described type strains.</title>
        <authorList>
            <person name="Whitman W."/>
        </authorList>
    </citation>
    <scope>NUCLEOTIDE SEQUENCE [LARGE SCALE GENOMIC DNA]</scope>
    <source>
        <strain evidence="3 4">BSker1</strain>
    </source>
</reference>
<dbReference type="Pfam" id="PF14559">
    <property type="entry name" value="TPR_19"/>
    <property type="match status" value="2"/>
</dbReference>
<dbReference type="InterPro" id="IPR011990">
    <property type="entry name" value="TPR-like_helical_dom_sf"/>
</dbReference>
<sequence length="588" mass="67208">MKEGIRVVHLKPSHWARSFNGPRHLATRAHYTLLVCLACFLAACATPPSSYAPPPDRVSLSEHILLAEIARARGEPEQAGKQYAAAMAQGASLRLAREATHYGVRTEHWPHTLSAARRWAELDEDSTEANWYLGISELMAGDQQAAVEALSHWLGEQAVASDWQTLVHELQGLPRRWRAWEVVRELAKDRDSMPAQWALARMAMDLDRLDDAARHARRGLRLDGQDPALEWLNLRIRLAQGRSEAKRALGIRVSSFKTQDIYGAGRDRTSEALELVTLLWEQDRVGEAAELLSWGLSKDPGALSLQYALALVEIHSGELDAAQARLQQLLNQGFRVRQVWLQMGIVAEEQGHYREAIRWYDRIQSGEDHIEARARVIALLFESGQTEQARERLEVLESRMLEERHGFRVTTGAILAQRGPSEVGQSLCRRALDKRPWDAEAHYQCALGVLAGDRHNEQAVDWLRRAYSLWPEEANVLNALGYSLADQDRDLREARRLIRQALRKRPDNGPIMDSMGWVAYRQGDMAQARRWLERAWERTQSPEIAAHLMEIRWVQGERTRARKLQEAAIERWPENMLLRETWERLQES</sequence>
<dbReference type="Proteomes" id="UP001523550">
    <property type="component" value="Unassembled WGS sequence"/>
</dbReference>
<comment type="caution">
    <text evidence="3">The sequence shown here is derived from an EMBL/GenBank/DDBJ whole genome shotgun (WGS) entry which is preliminary data.</text>
</comment>
<dbReference type="RefSeq" id="WP_253447156.1">
    <property type="nucleotide sequence ID" value="NZ_JALJYF010000001.1"/>
</dbReference>
<keyword evidence="4" id="KW-1185">Reference proteome</keyword>
<protein>
    <submittedName>
        <fullName evidence="3">Tetratricopeptide (TPR) repeat protein</fullName>
    </submittedName>
</protein>
<dbReference type="PANTHER" id="PTHR44227:SF3">
    <property type="entry name" value="PROTEIN O-MANNOSYL-TRANSFERASE TMTC4"/>
    <property type="match status" value="1"/>
</dbReference>
<evidence type="ECO:0000313" key="4">
    <source>
        <dbReference type="Proteomes" id="UP001523550"/>
    </source>
</evidence>
<keyword evidence="2" id="KW-0802">TPR repeat</keyword>
<name>A0ABT1G7R7_9GAMM</name>
<dbReference type="Gene3D" id="1.25.40.10">
    <property type="entry name" value="Tetratricopeptide repeat domain"/>
    <property type="match status" value="3"/>
</dbReference>
<evidence type="ECO:0000256" key="1">
    <source>
        <dbReference type="ARBA" id="ARBA00022737"/>
    </source>
</evidence>
<keyword evidence="1" id="KW-0677">Repeat</keyword>
<dbReference type="PANTHER" id="PTHR44227">
    <property type="match status" value="1"/>
</dbReference>